<feature type="domain" description="Bacteriophage T5 Orf172 DNA-binding" evidence="3">
    <location>
        <begin position="89"/>
        <end position="196"/>
    </location>
</feature>
<dbReference type="Proteomes" id="UP000235786">
    <property type="component" value="Unassembled WGS sequence"/>
</dbReference>
<evidence type="ECO:0000313" key="5">
    <source>
        <dbReference type="Proteomes" id="UP000235786"/>
    </source>
</evidence>
<dbReference type="PANTHER" id="PTHR28094">
    <property type="entry name" value="MEIOTICALLY UP-REGULATED GENE 113 PROTEIN"/>
    <property type="match status" value="1"/>
</dbReference>
<dbReference type="InterPro" id="IPR018306">
    <property type="entry name" value="Phage_T5_Orf172_DNA-bd"/>
</dbReference>
<dbReference type="Pfam" id="PF10544">
    <property type="entry name" value="T5orf172"/>
    <property type="match status" value="1"/>
</dbReference>
<feature type="transmembrane region" description="Helical" evidence="2">
    <location>
        <begin position="274"/>
        <end position="303"/>
    </location>
</feature>
<evidence type="ECO:0000256" key="2">
    <source>
        <dbReference type="SAM" id="Phobius"/>
    </source>
</evidence>
<reference evidence="4 5" key="1">
    <citation type="submission" date="2016-04" db="EMBL/GenBank/DDBJ databases">
        <title>A degradative enzymes factory behind the ericoid mycorrhizal symbiosis.</title>
        <authorList>
            <consortium name="DOE Joint Genome Institute"/>
            <person name="Martino E."/>
            <person name="Morin E."/>
            <person name="Grelet G."/>
            <person name="Kuo A."/>
            <person name="Kohler A."/>
            <person name="Daghino S."/>
            <person name="Barry K."/>
            <person name="Choi C."/>
            <person name="Cichocki N."/>
            <person name="Clum A."/>
            <person name="Copeland A."/>
            <person name="Hainaut M."/>
            <person name="Haridas S."/>
            <person name="Labutti K."/>
            <person name="Lindquist E."/>
            <person name="Lipzen A."/>
            <person name="Khouja H.-R."/>
            <person name="Murat C."/>
            <person name="Ohm R."/>
            <person name="Olson A."/>
            <person name="Spatafora J."/>
            <person name="Veneault-Fourrey C."/>
            <person name="Henrissat B."/>
            <person name="Grigoriev I."/>
            <person name="Martin F."/>
            <person name="Perotto S."/>
        </authorList>
    </citation>
    <scope>NUCLEOTIDE SEQUENCE [LARGE SCALE GENOMIC DNA]</scope>
    <source>
        <strain evidence="4 5">F</strain>
    </source>
</reference>
<dbReference type="SMART" id="SM00974">
    <property type="entry name" value="T5orf172"/>
    <property type="match status" value="1"/>
</dbReference>
<dbReference type="OrthoDB" id="3565211at2759"/>
<keyword evidence="2" id="KW-0472">Membrane</keyword>
<keyword evidence="5" id="KW-1185">Reference proteome</keyword>
<organism evidence="4 5">
    <name type="scientific">Hyaloscypha variabilis (strain UAMH 11265 / GT02V1 / F)</name>
    <name type="common">Meliniomyces variabilis</name>
    <dbReference type="NCBI Taxonomy" id="1149755"/>
    <lineage>
        <taxon>Eukaryota</taxon>
        <taxon>Fungi</taxon>
        <taxon>Dikarya</taxon>
        <taxon>Ascomycota</taxon>
        <taxon>Pezizomycotina</taxon>
        <taxon>Leotiomycetes</taxon>
        <taxon>Helotiales</taxon>
        <taxon>Hyaloscyphaceae</taxon>
        <taxon>Hyaloscypha</taxon>
        <taxon>Hyaloscypha variabilis</taxon>
    </lineage>
</organism>
<sequence length="308" mass="36132">MPGAFPIGSINLSEPPRQSPTCEPPEAVPDLESDATRKPPRKLERKNLDHKSENDLKNGILHTIRRTGVTRSANGPNLDHGYVYIFKSADWPGYVKIGSTKQAPKEREHQWSTKCKFKCVHITDENDKPFRFYGIIERIVHAELYNEQMKFYCDECGSNHRLSLEKKGEEKLSRWTEHSEWFEISETKAKEVVNKWRDWAIHQEPYKQDARLCTRWLWKHDMGAKWMKGSETEWEAWRHFSWLDEFRLGLHDFKKWLEEVVPPLKKLANTSGSFFLLLAGVCLCIWGVNLVSCLIVMTAFLLYRYCDK</sequence>
<dbReference type="EMBL" id="KZ613956">
    <property type="protein sequence ID" value="PMD33406.1"/>
    <property type="molecule type" value="Genomic_DNA"/>
</dbReference>
<keyword evidence="2" id="KW-0812">Transmembrane</keyword>
<gene>
    <name evidence="4" type="ORF">L207DRAFT_438783</name>
</gene>
<name>A0A2J6R4F6_HYAVF</name>
<dbReference type="InterPro" id="IPR053006">
    <property type="entry name" value="Meiosis_regulatory"/>
</dbReference>
<keyword evidence="2" id="KW-1133">Transmembrane helix</keyword>
<dbReference type="STRING" id="1149755.A0A2J6R4F6"/>
<proteinExistence type="predicted"/>
<dbReference type="AlphaFoldDB" id="A0A2J6R4F6"/>
<evidence type="ECO:0000256" key="1">
    <source>
        <dbReference type="SAM" id="MobiDB-lite"/>
    </source>
</evidence>
<evidence type="ECO:0000259" key="3">
    <source>
        <dbReference type="SMART" id="SM00974"/>
    </source>
</evidence>
<accession>A0A2J6R4F6</accession>
<dbReference type="PANTHER" id="PTHR28094:SF1">
    <property type="entry name" value="MEIOTICALLY UP-REGULATED GENE 113 PROTEIN"/>
    <property type="match status" value="1"/>
</dbReference>
<protein>
    <recommendedName>
        <fullName evidence="3">Bacteriophage T5 Orf172 DNA-binding domain-containing protein</fullName>
    </recommendedName>
</protein>
<feature type="compositionally biased region" description="Basic and acidic residues" evidence="1">
    <location>
        <begin position="34"/>
        <end position="54"/>
    </location>
</feature>
<evidence type="ECO:0000313" key="4">
    <source>
        <dbReference type="EMBL" id="PMD33406.1"/>
    </source>
</evidence>
<feature type="region of interest" description="Disordered" evidence="1">
    <location>
        <begin position="1"/>
        <end position="54"/>
    </location>
</feature>